<evidence type="ECO:0000313" key="2">
    <source>
        <dbReference type="EMBL" id="KAJ1970118.1"/>
    </source>
</evidence>
<feature type="signal peptide" evidence="1">
    <location>
        <begin position="1"/>
        <end position="20"/>
    </location>
</feature>
<name>A0A9W8E9Y4_9FUNG</name>
<comment type="caution">
    <text evidence="2">The sequence shown here is derived from an EMBL/GenBank/DDBJ whole genome shotgun (WGS) entry which is preliminary data.</text>
</comment>
<evidence type="ECO:0000313" key="3">
    <source>
        <dbReference type="Proteomes" id="UP001150925"/>
    </source>
</evidence>
<keyword evidence="1" id="KW-0732">Signal</keyword>
<organism evidence="2 3">
    <name type="scientific">Dispira parvispora</name>
    <dbReference type="NCBI Taxonomy" id="1520584"/>
    <lineage>
        <taxon>Eukaryota</taxon>
        <taxon>Fungi</taxon>
        <taxon>Fungi incertae sedis</taxon>
        <taxon>Zoopagomycota</taxon>
        <taxon>Kickxellomycotina</taxon>
        <taxon>Dimargaritomycetes</taxon>
        <taxon>Dimargaritales</taxon>
        <taxon>Dimargaritaceae</taxon>
        <taxon>Dispira</taxon>
    </lineage>
</organism>
<dbReference type="AlphaFoldDB" id="A0A9W8E9Y4"/>
<keyword evidence="3" id="KW-1185">Reference proteome</keyword>
<sequence>MAFKLFIAIVLGTLATTVTAEVPNEVIDCLLECESDDTSCAADCVGIPVEVLEDFESCAYNCTTEQDSDYEAEFDCAELCTNDFNSQSPYSFDELIDLNSSVDNVDANVFQLVKDAVRSKTNAGTRNNGVNSVATFKGSIGLCAAFIAYQFS</sequence>
<gene>
    <name evidence="2" type="ORF">IWQ62_000158</name>
</gene>
<protein>
    <submittedName>
        <fullName evidence="2">Uncharacterized protein</fullName>
    </submittedName>
</protein>
<evidence type="ECO:0000256" key="1">
    <source>
        <dbReference type="SAM" id="SignalP"/>
    </source>
</evidence>
<dbReference type="Proteomes" id="UP001150925">
    <property type="component" value="Unassembled WGS sequence"/>
</dbReference>
<reference evidence="2" key="1">
    <citation type="submission" date="2022-07" db="EMBL/GenBank/DDBJ databases">
        <title>Phylogenomic reconstructions and comparative analyses of Kickxellomycotina fungi.</title>
        <authorList>
            <person name="Reynolds N.K."/>
            <person name="Stajich J.E."/>
            <person name="Barry K."/>
            <person name="Grigoriev I.V."/>
            <person name="Crous P."/>
            <person name="Smith M.E."/>
        </authorList>
    </citation>
    <scope>NUCLEOTIDE SEQUENCE</scope>
    <source>
        <strain evidence="2">RSA 1196</strain>
    </source>
</reference>
<accession>A0A9W8E9Y4</accession>
<feature type="chain" id="PRO_5040840619" evidence="1">
    <location>
        <begin position="21"/>
        <end position="152"/>
    </location>
</feature>
<proteinExistence type="predicted"/>
<dbReference type="EMBL" id="JANBPY010000005">
    <property type="protein sequence ID" value="KAJ1970118.1"/>
    <property type="molecule type" value="Genomic_DNA"/>
</dbReference>